<dbReference type="EMBL" id="VSRR010002877">
    <property type="protein sequence ID" value="MPC33654.1"/>
    <property type="molecule type" value="Genomic_DNA"/>
</dbReference>
<dbReference type="OrthoDB" id="124397at2759"/>
<organism evidence="1 2">
    <name type="scientific">Portunus trituberculatus</name>
    <name type="common">Swimming crab</name>
    <name type="synonym">Neptunus trituberculatus</name>
    <dbReference type="NCBI Taxonomy" id="210409"/>
    <lineage>
        <taxon>Eukaryota</taxon>
        <taxon>Metazoa</taxon>
        <taxon>Ecdysozoa</taxon>
        <taxon>Arthropoda</taxon>
        <taxon>Crustacea</taxon>
        <taxon>Multicrustacea</taxon>
        <taxon>Malacostraca</taxon>
        <taxon>Eumalacostraca</taxon>
        <taxon>Eucarida</taxon>
        <taxon>Decapoda</taxon>
        <taxon>Pleocyemata</taxon>
        <taxon>Brachyura</taxon>
        <taxon>Eubrachyura</taxon>
        <taxon>Portunoidea</taxon>
        <taxon>Portunidae</taxon>
        <taxon>Portuninae</taxon>
        <taxon>Portunus</taxon>
    </lineage>
</organism>
<comment type="caution">
    <text evidence="1">The sequence shown here is derived from an EMBL/GenBank/DDBJ whole genome shotgun (WGS) entry which is preliminary data.</text>
</comment>
<evidence type="ECO:0000313" key="1">
    <source>
        <dbReference type="EMBL" id="MPC33654.1"/>
    </source>
</evidence>
<accession>A0A5B7EMM5</accession>
<proteinExistence type="predicted"/>
<evidence type="ECO:0000313" key="2">
    <source>
        <dbReference type="Proteomes" id="UP000324222"/>
    </source>
</evidence>
<dbReference type="Proteomes" id="UP000324222">
    <property type="component" value="Unassembled WGS sequence"/>
</dbReference>
<reference evidence="1 2" key="1">
    <citation type="submission" date="2019-05" db="EMBL/GenBank/DDBJ databases">
        <title>Another draft genome of Portunus trituberculatus and its Hox gene families provides insights of decapod evolution.</title>
        <authorList>
            <person name="Jeong J.-H."/>
            <person name="Song I."/>
            <person name="Kim S."/>
            <person name="Choi T."/>
            <person name="Kim D."/>
            <person name="Ryu S."/>
            <person name="Kim W."/>
        </authorList>
    </citation>
    <scope>NUCLEOTIDE SEQUENCE [LARGE SCALE GENOMIC DNA]</scope>
    <source>
        <tissue evidence="1">Muscle</tissue>
    </source>
</reference>
<name>A0A5B7EMM5_PORTR</name>
<protein>
    <submittedName>
        <fullName evidence="1">ER membrane protein complex subunit 2</fullName>
    </submittedName>
</protein>
<dbReference type="AlphaFoldDB" id="A0A5B7EMM5"/>
<sequence>MSPLPQLIHTWPDPPEMSVGMPSLRLSCGTCAWGVGGKVRDQLRAWREDNTRHSEEVVDMWEYCLKHYKTKLGDERTYTQTQA</sequence>
<keyword evidence="2" id="KW-1185">Reference proteome</keyword>
<gene>
    <name evidence="1" type="primary">EMC2</name>
    <name evidence="1" type="ORF">E2C01_027011</name>
</gene>